<dbReference type="PIRSF" id="PIRSF005087">
    <property type="entry name" value="NrdI"/>
    <property type="match status" value="1"/>
</dbReference>
<name>A0A9X6TWN3_BACTU</name>
<dbReference type="InterPro" id="IPR004465">
    <property type="entry name" value="RNR_NrdI"/>
</dbReference>
<reference evidence="3 4" key="1">
    <citation type="submission" date="2017-09" db="EMBL/GenBank/DDBJ databases">
        <title>Large-scale bioinformatics analysis of Bacillus genomes uncovers conserved roles of natural products in bacterial physiology.</title>
        <authorList>
            <consortium name="Agbiome Team Llc"/>
            <person name="Bleich R.M."/>
            <person name="Grubbs K.J."/>
            <person name="Santa Maria K.C."/>
            <person name="Allen S.E."/>
            <person name="Farag S."/>
            <person name="Shank E.A."/>
            <person name="Bowers A."/>
        </authorList>
    </citation>
    <scope>NUCLEOTIDE SEQUENCE [LARGE SCALE GENOMIC DNA]</scope>
    <source>
        <strain evidence="2 4">AFS058004</strain>
        <strain evidence="1 3">AFS094940</strain>
    </source>
</reference>
<dbReference type="InterPro" id="IPR029039">
    <property type="entry name" value="Flavoprotein-like_sf"/>
</dbReference>
<dbReference type="RefSeq" id="WP_097877697.1">
    <property type="nucleotide sequence ID" value="NZ_NTSD01000035.1"/>
</dbReference>
<evidence type="ECO:0000313" key="3">
    <source>
        <dbReference type="Proteomes" id="UP000220127"/>
    </source>
</evidence>
<dbReference type="NCBIfam" id="TIGR00333">
    <property type="entry name" value="nrdI"/>
    <property type="match status" value="1"/>
</dbReference>
<evidence type="ECO:0000313" key="2">
    <source>
        <dbReference type="EMBL" id="PGH78621.1"/>
    </source>
</evidence>
<dbReference type="PANTHER" id="PTHR37297:SF1">
    <property type="entry name" value="PROTEIN NRDI"/>
    <property type="match status" value="1"/>
</dbReference>
<gene>
    <name evidence="2" type="ORF">CN899_28225</name>
    <name evidence="1" type="ORF">CON01_24630</name>
</gene>
<sequence>MLVCYDSQTGNVERFISKLGMKAIKIKENMKIEDDFIFVTYTTGFGQVPERTLGFLKRNHNRLLAVAASGNRNWGQSFAKSADIIANMYKVPIIHKFELSGMEQDVKSFIRSIDLLLCYP</sequence>
<protein>
    <submittedName>
        <fullName evidence="1">Class Ib ribonucleoside-diphosphate reductase assembly flavoprotein NrdI</fullName>
    </submittedName>
</protein>
<dbReference type="Proteomes" id="UP000220127">
    <property type="component" value="Unassembled WGS sequence"/>
</dbReference>
<dbReference type="PANTHER" id="PTHR37297">
    <property type="entry name" value="PROTEIN NRDI"/>
    <property type="match status" value="1"/>
</dbReference>
<evidence type="ECO:0000313" key="4">
    <source>
        <dbReference type="Proteomes" id="UP000222944"/>
    </source>
</evidence>
<dbReference type="EMBL" id="NVMD01000028">
    <property type="protein sequence ID" value="PED11902.1"/>
    <property type="molecule type" value="Genomic_DNA"/>
</dbReference>
<accession>A0A9X6TWN3</accession>
<dbReference type="Gene3D" id="3.40.50.360">
    <property type="match status" value="1"/>
</dbReference>
<dbReference type="EMBL" id="NUFN01000044">
    <property type="protein sequence ID" value="PGH78621.1"/>
    <property type="molecule type" value="Genomic_DNA"/>
</dbReference>
<comment type="caution">
    <text evidence="1">The sequence shown here is derived from an EMBL/GenBank/DDBJ whole genome shotgun (WGS) entry which is preliminary data.</text>
</comment>
<dbReference type="Pfam" id="PF07972">
    <property type="entry name" value="Flavodoxin_NdrI"/>
    <property type="match status" value="1"/>
</dbReference>
<proteinExistence type="predicted"/>
<dbReference type="Proteomes" id="UP000222944">
    <property type="component" value="Unassembled WGS sequence"/>
</dbReference>
<organism evidence="1 3">
    <name type="scientific">Bacillus thuringiensis</name>
    <dbReference type="NCBI Taxonomy" id="1428"/>
    <lineage>
        <taxon>Bacteria</taxon>
        <taxon>Bacillati</taxon>
        <taxon>Bacillota</taxon>
        <taxon>Bacilli</taxon>
        <taxon>Bacillales</taxon>
        <taxon>Bacillaceae</taxon>
        <taxon>Bacillus</taxon>
        <taxon>Bacillus cereus group</taxon>
    </lineage>
</organism>
<evidence type="ECO:0000313" key="1">
    <source>
        <dbReference type="EMBL" id="PED11902.1"/>
    </source>
</evidence>
<dbReference type="AlphaFoldDB" id="A0A9X6TWN3"/>
<dbReference type="GO" id="GO:0010181">
    <property type="term" value="F:FMN binding"/>
    <property type="evidence" value="ECO:0007669"/>
    <property type="project" value="InterPro"/>
</dbReference>
<dbReference type="SUPFAM" id="SSF52218">
    <property type="entry name" value="Flavoproteins"/>
    <property type="match status" value="1"/>
</dbReference>